<feature type="transmembrane region" description="Helical" evidence="3">
    <location>
        <begin position="171"/>
        <end position="192"/>
    </location>
</feature>
<reference evidence="6" key="1">
    <citation type="journal article" date="2019" name="Int. J. Syst. Evol. Microbiol.">
        <title>The Global Catalogue of Microorganisms (GCM) 10K type strain sequencing project: providing services to taxonomists for standard genome sequencing and annotation.</title>
        <authorList>
            <consortium name="The Broad Institute Genomics Platform"/>
            <consortium name="The Broad Institute Genome Sequencing Center for Infectious Disease"/>
            <person name="Wu L."/>
            <person name="Ma J."/>
        </authorList>
    </citation>
    <scope>NUCLEOTIDE SEQUENCE [LARGE SCALE GENOMIC DNA]</scope>
    <source>
        <strain evidence="6">NBRC 112299</strain>
    </source>
</reference>
<evidence type="ECO:0000256" key="2">
    <source>
        <dbReference type="ARBA" id="ARBA00022967"/>
    </source>
</evidence>
<proteinExistence type="predicted"/>
<organism evidence="5 6">
    <name type="scientific">Demequina litorisediminis</name>
    <dbReference type="NCBI Taxonomy" id="1849022"/>
    <lineage>
        <taxon>Bacteria</taxon>
        <taxon>Bacillati</taxon>
        <taxon>Actinomycetota</taxon>
        <taxon>Actinomycetes</taxon>
        <taxon>Micrococcales</taxon>
        <taxon>Demequinaceae</taxon>
        <taxon>Demequina</taxon>
    </lineage>
</organism>
<name>A0ABQ6ICD9_9MICO</name>
<dbReference type="Pfam" id="PF00403">
    <property type="entry name" value="HMA"/>
    <property type="match status" value="1"/>
</dbReference>
<sequence length="206" mass="21794">MAIPVARDAVTLPVEGMTCSSCAATIQGGLSRLPGVEDAVVNYATRRATVRPDGSVTDDDLRAAMRDTVAGLGYSVPEIHHEHGGDAHAAEHAAHMSADAARIADYKRRFLVAAVLAVPTVLLSMVHALQFNGWEWVVAVLATPVIWWSALPFHRSTVASARHGATNMDTLVTLGTVAAWTWSTVVLVSGLFGGLTAVTSTTRRAQ</sequence>
<feature type="transmembrane region" description="Helical" evidence="3">
    <location>
        <begin position="134"/>
        <end position="151"/>
    </location>
</feature>
<dbReference type="Proteomes" id="UP001157125">
    <property type="component" value="Unassembled WGS sequence"/>
</dbReference>
<keyword evidence="1" id="KW-0479">Metal-binding</keyword>
<evidence type="ECO:0000313" key="5">
    <source>
        <dbReference type="EMBL" id="GMA35405.1"/>
    </source>
</evidence>
<evidence type="ECO:0000259" key="4">
    <source>
        <dbReference type="PROSITE" id="PS50846"/>
    </source>
</evidence>
<dbReference type="PANTHER" id="PTHR43520:SF8">
    <property type="entry name" value="P-TYPE CU(+) TRANSPORTER"/>
    <property type="match status" value="1"/>
</dbReference>
<feature type="transmembrane region" description="Helical" evidence="3">
    <location>
        <begin position="110"/>
        <end position="128"/>
    </location>
</feature>
<dbReference type="Gene3D" id="3.30.70.100">
    <property type="match status" value="1"/>
</dbReference>
<evidence type="ECO:0000256" key="1">
    <source>
        <dbReference type="ARBA" id="ARBA00022723"/>
    </source>
</evidence>
<keyword evidence="3" id="KW-0812">Transmembrane</keyword>
<comment type="caution">
    <text evidence="5">The sequence shown here is derived from an EMBL/GenBank/DDBJ whole genome shotgun (WGS) entry which is preliminary data.</text>
</comment>
<gene>
    <name evidence="5" type="ORF">GCM10025876_16090</name>
</gene>
<dbReference type="EMBL" id="BSUN01000001">
    <property type="protein sequence ID" value="GMA35405.1"/>
    <property type="molecule type" value="Genomic_DNA"/>
</dbReference>
<keyword evidence="6" id="KW-1185">Reference proteome</keyword>
<keyword evidence="3" id="KW-0472">Membrane</keyword>
<feature type="domain" description="HMA" evidence="4">
    <location>
        <begin position="8"/>
        <end position="77"/>
    </location>
</feature>
<dbReference type="InterPro" id="IPR017969">
    <property type="entry name" value="Heavy-metal-associated_CS"/>
</dbReference>
<dbReference type="PROSITE" id="PS01047">
    <property type="entry name" value="HMA_1"/>
    <property type="match status" value="1"/>
</dbReference>
<dbReference type="PANTHER" id="PTHR43520">
    <property type="entry name" value="ATP7, ISOFORM B"/>
    <property type="match status" value="1"/>
</dbReference>
<accession>A0ABQ6ICD9</accession>
<protein>
    <recommendedName>
        <fullName evidence="4">HMA domain-containing protein</fullName>
    </recommendedName>
</protein>
<dbReference type="PROSITE" id="PS50846">
    <property type="entry name" value="HMA_2"/>
    <property type="match status" value="1"/>
</dbReference>
<keyword evidence="2" id="KW-1278">Translocase</keyword>
<dbReference type="InterPro" id="IPR036163">
    <property type="entry name" value="HMA_dom_sf"/>
</dbReference>
<dbReference type="CDD" id="cd00371">
    <property type="entry name" value="HMA"/>
    <property type="match status" value="1"/>
</dbReference>
<dbReference type="InterPro" id="IPR006121">
    <property type="entry name" value="HMA_dom"/>
</dbReference>
<evidence type="ECO:0000313" key="6">
    <source>
        <dbReference type="Proteomes" id="UP001157125"/>
    </source>
</evidence>
<keyword evidence="3" id="KW-1133">Transmembrane helix</keyword>
<dbReference type="SUPFAM" id="SSF55008">
    <property type="entry name" value="HMA, heavy metal-associated domain"/>
    <property type="match status" value="1"/>
</dbReference>
<evidence type="ECO:0000256" key="3">
    <source>
        <dbReference type="SAM" id="Phobius"/>
    </source>
</evidence>